<protein>
    <submittedName>
        <fullName evidence="2">Uncharacterized protein</fullName>
    </submittedName>
</protein>
<evidence type="ECO:0000313" key="2">
    <source>
        <dbReference type="EMBL" id="KAG7665670.1"/>
    </source>
</evidence>
<dbReference type="RefSeq" id="XP_049265902.1">
    <property type="nucleotide sequence ID" value="XM_049410597.1"/>
</dbReference>
<proteinExistence type="predicted"/>
<feature type="compositionally biased region" description="Low complexity" evidence="1">
    <location>
        <begin position="153"/>
        <end position="167"/>
    </location>
</feature>
<gene>
    <name evidence="2" type="ORF">J8A68_000876</name>
</gene>
<evidence type="ECO:0000313" key="3">
    <source>
        <dbReference type="Proteomes" id="UP000694255"/>
    </source>
</evidence>
<keyword evidence="3" id="KW-1185">Reference proteome</keyword>
<dbReference type="EMBL" id="JAGSYN010000048">
    <property type="protein sequence ID" value="KAG7665670.1"/>
    <property type="molecule type" value="Genomic_DNA"/>
</dbReference>
<feature type="region of interest" description="Disordered" evidence="1">
    <location>
        <begin position="133"/>
        <end position="167"/>
    </location>
</feature>
<organism evidence="2 3">
    <name type="scientific">[Candida] subhashii</name>
    <dbReference type="NCBI Taxonomy" id="561895"/>
    <lineage>
        <taxon>Eukaryota</taxon>
        <taxon>Fungi</taxon>
        <taxon>Dikarya</taxon>
        <taxon>Ascomycota</taxon>
        <taxon>Saccharomycotina</taxon>
        <taxon>Pichiomycetes</taxon>
        <taxon>Debaryomycetaceae</taxon>
        <taxon>Spathaspora</taxon>
    </lineage>
</organism>
<name>A0A8J5QU35_9ASCO</name>
<dbReference type="Proteomes" id="UP000694255">
    <property type="component" value="Unassembled WGS sequence"/>
</dbReference>
<reference evidence="2 3" key="1">
    <citation type="journal article" date="2021" name="DNA Res.">
        <title>Genome analysis of Candida subhashii reveals its hybrid nature and dual mitochondrial genome conformations.</title>
        <authorList>
            <person name="Mixao V."/>
            <person name="Hegedusova E."/>
            <person name="Saus E."/>
            <person name="Pryszcz L.P."/>
            <person name="Cillingova A."/>
            <person name="Nosek J."/>
            <person name="Gabaldon T."/>
        </authorList>
    </citation>
    <scope>NUCLEOTIDE SEQUENCE [LARGE SCALE GENOMIC DNA]</scope>
    <source>
        <strain evidence="2 3">CBS 10753</strain>
    </source>
</reference>
<feature type="compositionally biased region" description="Polar residues" evidence="1">
    <location>
        <begin position="143"/>
        <end position="152"/>
    </location>
</feature>
<dbReference type="AlphaFoldDB" id="A0A8J5QU35"/>
<sequence>MKLSNIIYASIIAGAAAEEFFPFKVFLKGNRLSKRSCNDCYDAEEIQLDHCPANLVYDTDKRIELLDCLCDLPIQYFEKLVDCMSDCEQILLLETTTFDAEDLKWTYCDGAEQIKTYTGDLADYTYSPEEENANTVIPAGPKTNVSNSTVPRSTMESPSSSTTSSNNSAATLGFVSAFALFALSML</sequence>
<comment type="caution">
    <text evidence="2">The sequence shown here is derived from an EMBL/GenBank/DDBJ whole genome shotgun (WGS) entry which is preliminary data.</text>
</comment>
<accession>A0A8J5QU35</accession>
<dbReference type="GeneID" id="73467677"/>
<evidence type="ECO:0000256" key="1">
    <source>
        <dbReference type="SAM" id="MobiDB-lite"/>
    </source>
</evidence>